<dbReference type="InterPro" id="IPR036388">
    <property type="entry name" value="WH-like_DNA-bd_sf"/>
</dbReference>
<dbReference type="InterPro" id="IPR011990">
    <property type="entry name" value="TPR-like_helical_dom_sf"/>
</dbReference>
<dbReference type="InterPro" id="IPR001867">
    <property type="entry name" value="OmpR/PhoB-type_DNA-bd"/>
</dbReference>
<dbReference type="SMART" id="SM00862">
    <property type="entry name" value="Trans_reg_C"/>
    <property type="match status" value="1"/>
</dbReference>
<dbReference type="Pfam" id="PF00486">
    <property type="entry name" value="Trans_reg_C"/>
    <property type="match status" value="1"/>
</dbReference>
<comment type="caution">
    <text evidence="6">The sequence shown here is derived from an EMBL/GenBank/DDBJ whole genome shotgun (WGS) entry which is preliminary data.</text>
</comment>
<keyword evidence="2 3" id="KW-0238">DNA-binding</keyword>
<feature type="region of interest" description="Disordered" evidence="4">
    <location>
        <begin position="249"/>
        <end position="279"/>
    </location>
</feature>
<feature type="compositionally biased region" description="Low complexity" evidence="4">
    <location>
        <begin position="267"/>
        <end position="279"/>
    </location>
</feature>
<dbReference type="SUPFAM" id="SSF52540">
    <property type="entry name" value="P-loop containing nucleoside triphosphate hydrolases"/>
    <property type="match status" value="1"/>
</dbReference>
<dbReference type="Gene3D" id="1.10.10.10">
    <property type="entry name" value="Winged helix-like DNA-binding domain superfamily/Winged helix DNA-binding domain"/>
    <property type="match status" value="1"/>
</dbReference>
<feature type="domain" description="OmpR/PhoB-type" evidence="5">
    <location>
        <begin position="1"/>
        <end position="91"/>
    </location>
</feature>
<dbReference type="PROSITE" id="PS51755">
    <property type="entry name" value="OMPR_PHOB"/>
    <property type="match status" value="1"/>
</dbReference>
<evidence type="ECO:0000259" key="5">
    <source>
        <dbReference type="PROSITE" id="PS51755"/>
    </source>
</evidence>
<dbReference type="InterPro" id="IPR016032">
    <property type="entry name" value="Sig_transdc_resp-reg_C-effctor"/>
</dbReference>
<evidence type="ECO:0000313" key="6">
    <source>
        <dbReference type="EMBL" id="MDT0329632.1"/>
    </source>
</evidence>
<evidence type="ECO:0000256" key="3">
    <source>
        <dbReference type="PROSITE-ProRule" id="PRU01091"/>
    </source>
</evidence>
<feature type="DNA-binding region" description="OmpR/PhoB-type" evidence="3">
    <location>
        <begin position="1"/>
        <end position="91"/>
    </location>
</feature>
<organism evidence="6 7">
    <name type="scientific">Nocardiopsis lambiniae</name>
    <dbReference type="NCBI Taxonomy" id="3075539"/>
    <lineage>
        <taxon>Bacteria</taxon>
        <taxon>Bacillati</taxon>
        <taxon>Actinomycetota</taxon>
        <taxon>Actinomycetes</taxon>
        <taxon>Streptosporangiales</taxon>
        <taxon>Nocardiopsidaceae</taxon>
        <taxon>Nocardiopsis</taxon>
    </lineage>
</organism>
<name>A0ABU2MAJ5_9ACTN</name>
<dbReference type="Pfam" id="PF03704">
    <property type="entry name" value="BTAD"/>
    <property type="match status" value="1"/>
</dbReference>
<dbReference type="CDD" id="cd15831">
    <property type="entry name" value="BTAD"/>
    <property type="match status" value="1"/>
</dbReference>
<gene>
    <name evidence="6" type="ORF">RM479_14520</name>
</gene>
<dbReference type="InterPro" id="IPR058852">
    <property type="entry name" value="HTH_77"/>
</dbReference>
<reference evidence="7" key="1">
    <citation type="submission" date="2023-07" db="EMBL/GenBank/DDBJ databases">
        <title>30 novel species of actinomycetes from the DSMZ collection.</title>
        <authorList>
            <person name="Nouioui I."/>
        </authorList>
    </citation>
    <scope>NUCLEOTIDE SEQUENCE [LARGE SCALE GENOMIC DNA]</scope>
    <source>
        <strain evidence="7">DSM 44743</strain>
    </source>
</reference>
<dbReference type="PRINTS" id="PR00364">
    <property type="entry name" value="DISEASERSIST"/>
</dbReference>
<protein>
    <submittedName>
        <fullName evidence="6">BTAD domain-containing putative transcriptional regulator</fullName>
    </submittedName>
</protein>
<dbReference type="Proteomes" id="UP001183390">
    <property type="component" value="Unassembled WGS sequence"/>
</dbReference>
<sequence length="1112" mass="120019">MRFSTLGPLLVHDAAGEPVTIGGARLRTLLGLLLLSPDHWVTTDRLLASVWEDAPPVGATNALQALVSRLRRALAGGAEIEGGPQGYRLAVAPDRVDLFVFEDLVREGRSHRAAGRPAPALADLERALGLWRGPALVDLTTRGLAEGVAARLAETRSTAREERLAALLDLGRTADAVAEAEALAEGEPHRERPLELLVRALAAAGRTADALDVYARFRARLADDLGLDPSPRLAEVHLRLLRGELSAPTTTAAATARAPRPVPDRPGPSAGTAPSGGAPVSVEAVPVRLPVPLTGFVPRAEVDIAVDLLSRDRLVTLLGPGGAGKTRLAVEAATAFAARVPGLIDRGAWFVELAPLTEGVDIPDAVADTLGLREHALLQARSAPPPPPAERVAAFIADQPLLLVLDNCEHLVADAARFTALLLSRCPRLRVLATSREPLGTPGEHLLPVPSLSLPAEHADAEEAAAAPSVVLFTERARAVRPGFAVTDDNVPHVVRIVRALDGMPLALELAAARLRVMTPDHLADRLDDRFRLLGGGVRRTPRHSTLRAVVDWSWDLLDEAGRRLLRRLSVFAGGASLDSLERVCADPDRPGTVAGHDVWTVLFDLVDKSLVIAEDPRRAQAPPRYRLLETVRAYAAGRLADAGEVDRVRDAHARHVRDLWRTADPLLRGPRQGELLARLHDENDDFALAVRWALERRDVATALDLIEYSQWYWTLGDSWEPLSRWSKEVLDLMGDEVPAGRAVAHASCLFHLSASSVTSLDDVQGHVRAVEEALAVEGLLPEDHPLLVYVLMYRVILEGDGTTRARIARALDGPDPWMRAMVRLLLSLADALSGRLPSALEQATEALEGFRALDDAWGQCQALAQVIDVRRYDDLDHCRELMAEGILLAEGRSLEGMAGVFRIRRAQIHIDRGDLVAARADLDLASAAGGPAQPEHRVLLLLAEAQWERERGEHARARALVDRIGPLVEALGGFAPTYVEVGSSALAATISWSSGDTEAAWREAGRSWWSVIGLMGPIRSELLEVMAAMTVEEDPHRAALLMGWSVGLRGVPDTTTPLVLRVDARLRDRLGDGEYTRIVSEAAASPAVEILEKASRWLSGIVPDPGSAHRR</sequence>
<dbReference type="InterPro" id="IPR027417">
    <property type="entry name" value="P-loop_NTPase"/>
</dbReference>
<accession>A0ABU2MAJ5</accession>
<keyword evidence="7" id="KW-1185">Reference proteome</keyword>
<dbReference type="EMBL" id="JAVREP010000008">
    <property type="protein sequence ID" value="MDT0329632.1"/>
    <property type="molecule type" value="Genomic_DNA"/>
</dbReference>
<dbReference type="Gene3D" id="3.40.50.300">
    <property type="entry name" value="P-loop containing nucleotide triphosphate hydrolases"/>
    <property type="match status" value="1"/>
</dbReference>
<dbReference type="Pfam" id="PF25872">
    <property type="entry name" value="HTH_77"/>
    <property type="match status" value="1"/>
</dbReference>
<dbReference type="SUPFAM" id="SSF48452">
    <property type="entry name" value="TPR-like"/>
    <property type="match status" value="1"/>
</dbReference>
<proteinExistence type="inferred from homology"/>
<feature type="compositionally biased region" description="Low complexity" evidence="4">
    <location>
        <begin position="249"/>
        <end position="259"/>
    </location>
</feature>
<evidence type="ECO:0000256" key="4">
    <source>
        <dbReference type="SAM" id="MobiDB-lite"/>
    </source>
</evidence>
<dbReference type="RefSeq" id="WP_311512265.1">
    <property type="nucleotide sequence ID" value="NZ_JAVREP010000008.1"/>
</dbReference>
<evidence type="ECO:0000313" key="7">
    <source>
        <dbReference type="Proteomes" id="UP001183390"/>
    </source>
</evidence>
<evidence type="ECO:0000256" key="1">
    <source>
        <dbReference type="ARBA" id="ARBA00005820"/>
    </source>
</evidence>
<dbReference type="SUPFAM" id="SSF46894">
    <property type="entry name" value="C-terminal effector domain of the bipartite response regulators"/>
    <property type="match status" value="1"/>
</dbReference>
<dbReference type="PANTHER" id="PTHR47691">
    <property type="entry name" value="REGULATOR-RELATED"/>
    <property type="match status" value="1"/>
</dbReference>
<dbReference type="SMART" id="SM01043">
    <property type="entry name" value="BTAD"/>
    <property type="match status" value="1"/>
</dbReference>
<comment type="similarity">
    <text evidence="1">Belongs to the AfsR/DnrI/RedD regulatory family.</text>
</comment>
<dbReference type="InterPro" id="IPR005158">
    <property type="entry name" value="BTAD"/>
</dbReference>
<dbReference type="PANTHER" id="PTHR47691:SF3">
    <property type="entry name" value="HTH-TYPE TRANSCRIPTIONAL REGULATOR RV0890C-RELATED"/>
    <property type="match status" value="1"/>
</dbReference>
<dbReference type="Gene3D" id="1.25.40.10">
    <property type="entry name" value="Tetratricopeptide repeat domain"/>
    <property type="match status" value="1"/>
</dbReference>
<evidence type="ECO:0000256" key="2">
    <source>
        <dbReference type="ARBA" id="ARBA00023125"/>
    </source>
</evidence>